<dbReference type="SUPFAM" id="SSF55816">
    <property type="entry name" value="5'-nucleotidase (syn. UDP-sugar hydrolase), C-terminal domain"/>
    <property type="match status" value="1"/>
</dbReference>
<dbReference type="PROSITE" id="PS51257">
    <property type="entry name" value="PROKAR_LIPOPROTEIN"/>
    <property type="match status" value="1"/>
</dbReference>
<dbReference type="Gene3D" id="3.90.780.10">
    <property type="entry name" value="5'-Nucleotidase, C-terminal domain"/>
    <property type="match status" value="1"/>
</dbReference>
<dbReference type="PRINTS" id="PR01607">
    <property type="entry name" value="APYRASEFAMLY"/>
</dbReference>
<dbReference type="Pfam" id="PF00149">
    <property type="entry name" value="Metallophos"/>
    <property type="match status" value="1"/>
</dbReference>
<feature type="domain" description="Calcineurin-like phosphoesterase" evidence="3">
    <location>
        <begin position="39"/>
        <end position="258"/>
    </location>
</feature>
<evidence type="ECO:0008006" key="7">
    <source>
        <dbReference type="Google" id="ProtNLM"/>
    </source>
</evidence>
<keyword evidence="2" id="KW-0378">Hydrolase</keyword>
<dbReference type="InterPro" id="IPR008334">
    <property type="entry name" value="5'-Nucleotdase_C"/>
</dbReference>
<dbReference type="SUPFAM" id="SSF56300">
    <property type="entry name" value="Metallo-dependent phosphatases"/>
    <property type="match status" value="1"/>
</dbReference>
<reference evidence="5 6" key="1">
    <citation type="submission" date="2016-03" db="EMBL/GenBank/DDBJ databases">
        <authorList>
            <person name="Ploux O."/>
        </authorList>
    </citation>
    <scope>NUCLEOTIDE SEQUENCE [LARGE SCALE GENOMIC DNA]</scope>
    <source>
        <strain evidence="5 6">R-45378</strain>
    </source>
</reference>
<dbReference type="OrthoDB" id="9803927at2"/>
<proteinExistence type="inferred from homology"/>
<dbReference type="EMBL" id="LUUJ01000100">
    <property type="protein sequence ID" value="OAI13405.1"/>
    <property type="molecule type" value="Genomic_DNA"/>
</dbReference>
<dbReference type="GO" id="GO:0016787">
    <property type="term" value="F:hydrolase activity"/>
    <property type="evidence" value="ECO:0007669"/>
    <property type="project" value="UniProtKB-KW"/>
</dbReference>
<dbReference type="Gene3D" id="3.60.21.10">
    <property type="match status" value="1"/>
</dbReference>
<evidence type="ECO:0000313" key="5">
    <source>
        <dbReference type="EMBL" id="OAI13405.1"/>
    </source>
</evidence>
<accession>A0A177N6B6</accession>
<evidence type="ECO:0000256" key="2">
    <source>
        <dbReference type="RuleBase" id="RU362119"/>
    </source>
</evidence>
<evidence type="ECO:0000259" key="4">
    <source>
        <dbReference type="Pfam" id="PF02872"/>
    </source>
</evidence>
<dbReference type="AlphaFoldDB" id="A0A177N6B6"/>
<dbReference type="Proteomes" id="UP000077857">
    <property type="component" value="Unassembled WGS sequence"/>
</dbReference>
<organism evidence="5 6">
    <name type="scientific">Methylomonas koyamae</name>
    <dbReference type="NCBI Taxonomy" id="702114"/>
    <lineage>
        <taxon>Bacteria</taxon>
        <taxon>Pseudomonadati</taxon>
        <taxon>Pseudomonadota</taxon>
        <taxon>Gammaproteobacteria</taxon>
        <taxon>Methylococcales</taxon>
        <taxon>Methylococcaceae</taxon>
        <taxon>Methylomonas</taxon>
    </lineage>
</organism>
<name>A0A177N6B6_9GAMM</name>
<dbReference type="InterPro" id="IPR006179">
    <property type="entry name" value="5_nucleotidase/apyrase"/>
</dbReference>
<comment type="similarity">
    <text evidence="2">Belongs to the 5'-nucleotidase family.</text>
</comment>
<dbReference type="InterPro" id="IPR036907">
    <property type="entry name" value="5'-Nucleotdase_C_sf"/>
</dbReference>
<dbReference type="Pfam" id="PF02872">
    <property type="entry name" value="5_nucleotid_C"/>
    <property type="match status" value="1"/>
</dbReference>
<keyword evidence="2" id="KW-0547">Nucleotide-binding</keyword>
<protein>
    <recommendedName>
        <fullName evidence="7">Bifunctional metallophosphatase/5'-nucleotidase</fullName>
    </recommendedName>
</protein>
<dbReference type="GO" id="GO:0009166">
    <property type="term" value="P:nucleotide catabolic process"/>
    <property type="evidence" value="ECO:0007669"/>
    <property type="project" value="InterPro"/>
</dbReference>
<keyword evidence="1 2" id="KW-0732">Signal</keyword>
<evidence type="ECO:0000256" key="1">
    <source>
        <dbReference type="ARBA" id="ARBA00022729"/>
    </source>
</evidence>
<feature type="chain" id="PRO_5007949220" description="Bifunctional metallophosphatase/5'-nucleotidase" evidence="2">
    <location>
        <begin position="21"/>
        <end position="553"/>
    </location>
</feature>
<dbReference type="RefSeq" id="WP_064041460.1">
    <property type="nucleotide sequence ID" value="NZ_LUUJ01000100.1"/>
</dbReference>
<dbReference type="InterPro" id="IPR029052">
    <property type="entry name" value="Metallo-depent_PP-like"/>
</dbReference>
<dbReference type="PANTHER" id="PTHR11575:SF24">
    <property type="entry name" value="5'-NUCLEOTIDASE"/>
    <property type="match status" value="1"/>
</dbReference>
<feature type="signal peptide" evidence="2">
    <location>
        <begin position="1"/>
        <end position="20"/>
    </location>
</feature>
<evidence type="ECO:0000313" key="6">
    <source>
        <dbReference type="Proteomes" id="UP000077857"/>
    </source>
</evidence>
<dbReference type="InterPro" id="IPR004843">
    <property type="entry name" value="Calcineurin-like_PHP"/>
</dbReference>
<dbReference type="GO" id="GO:0000166">
    <property type="term" value="F:nucleotide binding"/>
    <property type="evidence" value="ECO:0007669"/>
    <property type="project" value="UniProtKB-KW"/>
</dbReference>
<sequence>MWPNKSLLLATVVASLAACSAVPTSDTPAGAEPAPSAHFRILQVNDSYKIEGLENGDVGGFARLRTLRQQLQADATPVLLLHGGDFLFPSVMSKYLQADAMVQVMNLLDGAPAAFDNEMMAVFGNHEFDTPDAGILLRRIVQSDFSWISSNTRFNFSESAAAEPFGKRLPQVHDVLVKQIGGAKVGFFGITLDSRTQPYIEFDYDLPARRTAIRSAIDRLKSQGAAAIVALTHQDFEQDQWLAREYPEVNLIVGGHEHFFIEKQIGNTWITKADADNKSAIVHDVYLAGGKVSSSHRKIDLDQTIAKDPQVAAEVERQLQRLAGLFDKQGKDLKQVLGYTEHLLEGVEPAVRGRETALGNFLADTMRERMQTDIAFTNGGGIRINDNIRPGPVTLYDMEGLFYYDNKLVSFALTGQQLLEVLNNSVSKTHLGDGRFLQVSGIRFGYHAEPQADGGVKYRVEPGDVRIRPRGAKQDQALDLHKTYSVASTDFIWEHGSSDDYAIFGKGEGKTSPRRLDDGTAIGFRQTVEAALAKLPQRTITQRVEGRIVRLQP</sequence>
<comment type="caution">
    <text evidence="5">The sequence shown here is derived from an EMBL/GenBank/DDBJ whole genome shotgun (WGS) entry which is preliminary data.</text>
</comment>
<evidence type="ECO:0000259" key="3">
    <source>
        <dbReference type="Pfam" id="PF00149"/>
    </source>
</evidence>
<gene>
    <name evidence="5" type="ORF">A1507_16995</name>
</gene>
<dbReference type="PANTHER" id="PTHR11575">
    <property type="entry name" value="5'-NUCLEOTIDASE-RELATED"/>
    <property type="match status" value="1"/>
</dbReference>
<feature type="domain" description="5'-Nucleotidase C-terminal" evidence="4">
    <location>
        <begin position="338"/>
        <end position="497"/>
    </location>
</feature>